<feature type="transmembrane region" description="Helical" evidence="1">
    <location>
        <begin position="27"/>
        <end position="44"/>
    </location>
</feature>
<protein>
    <recommendedName>
        <fullName evidence="2">EamA domain-containing protein</fullName>
    </recommendedName>
</protein>
<sequence>MGALNPGIYYPVLFLAYDKLPAQQAQSINYSWALMLVIMSAIFLREKVSVKDWLACAVGYFGVIFIATGGDLTALHFESPIGVMLAIASTIVWASYWIISRQTQSHPLATMTLNFICGLPVVIIACVLLETVELPDWRGLLVAGYIGLMEMALTFVLWLKALQLTKNTARTSNLIYLSPFISLLLIYQVLGEAIQQETIIGLIIILMAVVVQQKQNKSTDNEIMEKSER</sequence>
<comment type="caution">
    <text evidence="3">The sequence shown here is derived from an EMBL/GenBank/DDBJ whole genome shotgun (WGS) entry which is preliminary data.</text>
</comment>
<dbReference type="SUPFAM" id="SSF103481">
    <property type="entry name" value="Multidrug resistance efflux transporter EmrE"/>
    <property type="match status" value="2"/>
</dbReference>
<evidence type="ECO:0000313" key="3">
    <source>
        <dbReference type="EMBL" id="GAA6166607.1"/>
    </source>
</evidence>
<reference evidence="3 4" key="1">
    <citation type="submission" date="2024-04" db="EMBL/GenBank/DDBJ databases">
        <title>Draft genome sequence of Sessilibacter corallicola NBRC 116591.</title>
        <authorList>
            <person name="Miyakawa T."/>
            <person name="Kusuya Y."/>
            <person name="Miura T."/>
        </authorList>
    </citation>
    <scope>NUCLEOTIDE SEQUENCE [LARGE SCALE GENOMIC DNA]</scope>
    <source>
        <strain evidence="3 4">KU-00831-HH</strain>
    </source>
</reference>
<feature type="transmembrane region" description="Helical" evidence="1">
    <location>
        <begin position="193"/>
        <end position="211"/>
    </location>
</feature>
<dbReference type="Gene3D" id="1.10.3730.20">
    <property type="match status" value="1"/>
</dbReference>
<feature type="transmembrane region" description="Helical" evidence="1">
    <location>
        <begin position="137"/>
        <end position="159"/>
    </location>
</feature>
<keyword evidence="1" id="KW-0812">Transmembrane</keyword>
<feature type="transmembrane region" description="Helical" evidence="1">
    <location>
        <begin position="171"/>
        <end position="187"/>
    </location>
</feature>
<dbReference type="Pfam" id="PF00892">
    <property type="entry name" value="EamA"/>
    <property type="match status" value="2"/>
</dbReference>
<feature type="transmembrane region" description="Helical" evidence="1">
    <location>
        <begin position="81"/>
        <end position="99"/>
    </location>
</feature>
<dbReference type="PANTHER" id="PTHR22911">
    <property type="entry name" value="ACYL-MALONYL CONDENSING ENZYME-RELATED"/>
    <property type="match status" value="1"/>
</dbReference>
<keyword evidence="1" id="KW-1133">Transmembrane helix</keyword>
<dbReference type="Proteomes" id="UP001465153">
    <property type="component" value="Unassembled WGS sequence"/>
</dbReference>
<evidence type="ECO:0000259" key="2">
    <source>
        <dbReference type="Pfam" id="PF00892"/>
    </source>
</evidence>
<feature type="domain" description="EamA" evidence="2">
    <location>
        <begin position="2"/>
        <end position="67"/>
    </location>
</feature>
<gene>
    <name evidence="3" type="ORF">NBRC116591_04170</name>
</gene>
<feature type="transmembrane region" description="Helical" evidence="1">
    <location>
        <begin position="53"/>
        <end position="75"/>
    </location>
</feature>
<name>A0ABQ0A4N7_9GAMM</name>
<keyword evidence="4" id="KW-1185">Reference proteome</keyword>
<keyword evidence="1" id="KW-0472">Membrane</keyword>
<feature type="domain" description="EamA" evidence="2">
    <location>
        <begin position="81"/>
        <end position="211"/>
    </location>
</feature>
<accession>A0ABQ0A4N7</accession>
<dbReference type="PANTHER" id="PTHR22911:SF137">
    <property type="entry name" value="SOLUTE CARRIER FAMILY 35 MEMBER G2-RELATED"/>
    <property type="match status" value="1"/>
</dbReference>
<dbReference type="InterPro" id="IPR037185">
    <property type="entry name" value="EmrE-like"/>
</dbReference>
<dbReference type="EMBL" id="BAABWN010000001">
    <property type="protein sequence ID" value="GAA6166607.1"/>
    <property type="molecule type" value="Genomic_DNA"/>
</dbReference>
<evidence type="ECO:0000313" key="4">
    <source>
        <dbReference type="Proteomes" id="UP001465153"/>
    </source>
</evidence>
<evidence type="ECO:0000256" key="1">
    <source>
        <dbReference type="SAM" id="Phobius"/>
    </source>
</evidence>
<dbReference type="InterPro" id="IPR000620">
    <property type="entry name" value="EamA_dom"/>
</dbReference>
<organism evidence="3 4">
    <name type="scientific">Sessilibacter corallicola</name>
    <dbReference type="NCBI Taxonomy" id="2904075"/>
    <lineage>
        <taxon>Bacteria</taxon>
        <taxon>Pseudomonadati</taxon>
        <taxon>Pseudomonadota</taxon>
        <taxon>Gammaproteobacteria</taxon>
        <taxon>Cellvibrionales</taxon>
        <taxon>Cellvibrionaceae</taxon>
        <taxon>Sessilibacter</taxon>
    </lineage>
</organism>
<proteinExistence type="predicted"/>
<feature type="transmembrane region" description="Helical" evidence="1">
    <location>
        <begin position="111"/>
        <end position="131"/>
    </location>
</feature>